<keyword evidence="2" id="KW-1185">Reference proteome</keyword>
<sequence length="52" mass="6140">MFPHLHTGKDIEIQLRSILDIFNITIKDFKEIVQSVDKNEIVYKILQNALTR</sequence>
<protein>
    <submittedName>
        <fullName evidence="1">10179_t:CDS:1</fullName>
    </submittedName>
</protein>
<gene>
    <name evidence="1" type="ORF">SPELUC_LOCUS104</name>
</gene>
<proteinExistence type="predicted"/>
<organism evidence="1 2">
    <name type="scientific">Cetraspora pellucida</name>
    <dbReference type="NCBI Taxonomy" id="1433469"/>
    <lineage>
        <taxon>Eukaryota</taxon>
        <taxon>Fungi</taxon>
        <taxon>Fungi incertae sedis</taxon>
        <taxon>Mucoromycota</taxon>
        <taxon>Glomeromycotina</taxon>
        <taxon>Glomeromycetes</taxon>
        <taxon>Diversisporales</taxon>
        <taxon>Gigasporaceae</taxon>
        <taxon>Cetraspora</taxon>
    </lineage>
</organism>
<dbReference type="EMBL" id="CAJVPW010000027">
    <property type="protein sequence ID" value="CAG8440037.1"/>
    <property type="molecule type" value="Genomic_DNA"/>
</dbReference>
<evidence type="ECO:0000313" key="2">
    <source>
        <dbReference type="Proteomes" id="UP000789366"/>
    </source>
</evidence>
<name>A0ACA9JWM2_9GLOM</name>
<reference evidence="1" key="1">
    <citation type="submission" date="2021-06" db="EMBL/GenBank/DDBJ databases">
        <authorList>
            <person name="Kallberg Y."/>
            <person name="Tangrot J."/>
            <person name="Rosling A."/>
        </authorList>
    </citation>
    <scope>NUCLEOTIDE SEQUENCE</scope>
    <source>
        <strain evidence="1">28 12/20/2015</strain>
    </source>
</reference>
<accession>A0ACA9JWM2</accession>
<dbReference type="Proteomes" id="UP000789366">
    <property type="component" value="Unassembled WGS sequence"/>
</dbReference>
<evidence type="ECO:0000313" key="1">
    <source>
        <dbReference type="EMBL" id="CAG8440037.1"/>
    </source>
</evidence>
<comment type="caution">
    <text evidence="1">The sequence shown here is derived from an EMBL/GenBank/DDBJ whole genome shotgun (WGS) entry which is preliminary data.</text>
</comment>